<name>A0AAD0HNC4_BACPU</name>
<dbReference type="EMBL" id="CP027116">
    <property type="protein sequence ID" value="AVM24291.1"/>
    <property type="molecule type" value="Genomic_DNA"/>
</dbReference>
<protein>
    <submittedName>
        <fullName evidence="1">Uncharacterized protein</fullName>
    </submittedName>
</protein>
<evidence type="ECO:0000313" key="2">
    <source>
        <dbReference type="Proteomes" id="UP000264960"/>
    </source>
</evidence>
<sequence>MKKYNQKKSQNEGYSIQEETSYKVIYRVHSAAPEPIAVIYPGTEQGRFNIDVRYLGKEFGFKSEEAIRTAIHLHEKIYVALETVLK</sequence>
<proteinExistence type="predicted"/>
<dbReference type="AlphaFoldDB" id="A0AAD0HNC4"/>
<dbReference type="RefSeq" id="WP_117730720.1">
    <property type="nucleotide sequence ID" value="NZ_CP027116.1"/>
</dbReference>
<evidence type="ECO:0000313" key="1">
    <source>
        <dbReference type="EMBL" id="AVM24291.1"/>
    </source>
</evidence>
<dbReference type="Proteomes" id="UP000264960">
    <property type="component" value="Chromosome"/>
</dbReference>
<accession>A0AAD0HNC4</accession>
<gene>
    <name evidence="1" type="ORF">C5695_10770</name>
</gene>
<organism evidence="1 2">
    <name type="scientific">Bacillus pumilus</name>
    <name type="common">Bacillus mesentericus</name>
    <dbReference type="NCBI Taxonomy" id="1408"/>
    <lineage>
        <taxon>Bacteria</taxon>
        <taxon>Bacillati</taxon>
        <taxon>Bacillota</taxon>
        <taxon>Bacilli</taxon>
        <taxon>Bacillales</taxon>
        <taxon>Bacillaceae</taxon>
        <taxon>Bacillus</taxon>
    </lineage>
</organism>
<reference evidence="1 2" key="1">
    <citation type="submission" date="2018-02" db="EMBL/GenBank/DDBJ databases">
        <title>The complete genome of two Bacillus pumilus strains from Cuatro Cienegas, Coahuila, Mexico.</title>
        <authorList>
            <person name="Zarza E."/>
            <person name="Alcaraz L.D."/>
            <person name="Aguilar-Salinas B."/>
            <person name="Islas A."/>
            <person name="Olmedo-Alvarez G."/>
        </authorList>
    </citation>
    <scope>NUCLEOTIDE SEQUENCE [LARGE SCALE GENOMIC DNA]</scope>
    <source>
        <strain evidence="1 2">145</strain>
    </source>
</reference>